<dbReference type="PROSITE" id="PS00107">
    <property type="entry name" value="PROTEIN_KINASE_ATP"/>
    <property type="match status" value="1"/>
</dbReference>
<accession>A0ABP0CXA6</accession>
<protein>
    <recommendedName>
        <fullName evidence="4">Protein kinase domain-containing protein</fullName>
    </recommendedName>
</protein>
<dbReference type="SUPFAM" id="SSF56112">
    <property type="entry name" value="Protein kinase-like (PK-like)"/>
    <property type="match status" value="1"/>
</dbReference>
<dbReference type="Proteomes" id="UP001642405">
    <property type="component" value="Unassembled WGS sequence"/>
</dbReference>
<feature type="binding site" evidence="1">
    <location>
        <position position="61"/>
    </location>
    <ligand>
        <name>ATP</name>
        <dbReference type="ChEBI" id="CHEBI:30616"/>
    </ligand>
</feature>
<gene>
    <name evidence="2" type="ORF">SCUCBS95973_009723</name>
</gene>
<evidence type="ECO:0008006" key="4">
    <source>
        <dbReference type="Google" id="ProtNLM"/>
    </source>
</evidence>
<keyword evidence="1" id="KW-0547">Nucleotide-binding</keyword>
<dbReference type="EMBL" id="CAWUHB010000124">
    <property type="protein sequence ID" value="CAK7236769.1"/>
    <property type="molecule type" value="Genomic_DNA"/>
</dbReference>
<evidence type="ECO:0000313" key="3">
    <source>
        <dbReference type="Proteomes" id="UP001642405"/>
    </source>
</evidence>
<keyword evidence="3" id="KW-1185">Reference proteome</keyword>
<reference evidence="2 3" key="1">
    <citation type="submission" date="2024-01" db="EMBL/GenBank/DDBJ databases">
        <authorList>
            <person name="Allen C."/>
            <person name="Tagirdzhanova G."/>
        </authorList>
    </citation>
    <scope>NUCLEOTIDE SEQUENCE [LARGE SCALE GENOMIC DNA]</scope>
</reference>
<sequence length="444" mass="51066">MYPDWPETTADLVPLPLCDGPKLAAFDFQGDQQIDFLEYLGEGLHAHVVKVSIKGKEYALKLFRFVDDHDWYGPGDDDSNEDRDKLTLFAQYSEPFNSECRAFARLQEAGHPELATACYGYVILDEAQERELMDRFKLEFNCGIEQSGQFDMRGRYLGKRSGKPPPIRGILKELGTRDPYTNPPDFSVVSAKKVLLDLKKLHQLGIISHDLRRDQLINGKICDFSSAITIPHFLTNPELNPRLTEKQKHRMMREAFHFTIGDFWNFEEMLRDTLDEPRQTSKLDRVPVLPGGIFRYRADSKYQLRRSPDRPNRTRYGYIQTDQELVACCFSAGAETTPGGKSKDREDWAVEIMPVPWSAELRSCGEPHILTTELALWWLCMLALSDGHHALVPKADIVPINKWDTVNKGDGRGWVWRRRYSQVETPANDFMDDHDMLDIFDDST</sequence>
<keyword evidence="1" id="KW-0067">ATP-binding</keyword>
<name>A0ABP0CXA6_9PEZI</name>
<dbReference type="InterPro" id="IPR017441">
    <property type="entry name" value="Protein_kinase_ATP_BS"/>
</dbReference>
<dbReference type="InterPro" id="IPR011009">
    <property type="entry name" value="Kinase-like_dom_sf"/>
</dbReference>
<evidence type="ECO:0000256" key="1">
    <source>
        <dbReference type="PROSITE-ProRule" id="PRU10141"/>
    </source>
</evidence>
<evidence type="ECO:0000313" key="2">
    <source>
        <dbReference type="EMBL" id="CAK7236769.1"/>
    </source>
</evidence>
<organism evidence="2 3">
    <name type="scientific">Sporothrix curviconia</name>
    <dbReference type="NCBI Taxonomy" id="1260050"/>
    <lineage>
        <taxon>Eukaryota</taxon>
        <taxon>Fungi</taxon>
        <taxon>Dikarya</taxon>
        <taxon>Ascomycota</taxon>
        <taxon>Pezizomycotina</taxon>
        <taxon>Sordariomycetes</taxon>
        <taxon>Sordariomycetidae</taxon>
        <taxon>Ophiostomatales</taxon>
        <taxon>Ophiostomataceae</taxon>
        <taxon>Sporothrix</taxon>
    </lineage>
</organism>
<dbReference type="Pfam" id="PF13095">
    <property type="entry name" value="FTA2"/>
    <property type="match status" value="1"/>
</dbReference>
<dbReference type="InterPro" id="IPR025213">
    <property type="entry name" value="Sim4_Fta2"/>
</dbReference>
<comment type="caution">
    <text evidence="2">The sequence shown here is derived from an EMBL/GenBank/DDBJ whole genome shotgun (WGS) entry which is preliminary data.</text>
</comment>
<proteinExistence type="predicted"/>